<proteinExistence type="predicted"/>
<accession>A0A0A9H627</accession>
<dbReference type="AlphaFoldDB" id="A0A0A9H627"/>
<name>A0A0A9H627_ARUDO</name>
<sequence>MHLAMVDASGSPLQCSLSNAGFSRIL</sequence>
<organism evidence="1">
    <name type="scientific">Arundo donax</name>
    <name type="common">Giant reed</name>
    <name type="synonym">Donax arundinaceus</name>
    <dbReference type="NCBI Taxonomy" id="35708"/>
    <lineage>
        <taxon>Eukaryota</taxon>
        <taxon>Viridiplantae</taxon>
        <taxon>Streptophyta</taxon>
        <taxon>Embryophyta</taxon>
        <taxon>Tracheophyta</taxon>
        <taxon>Spermatophyta</taxon>
        <taxon>Magnoliopsida</taxon>
        <taxon>Liliopsida</taxon>
        <taxon>Poales</taxon>
        <taxon>Poaceae</taxon>
        <taxon>PACMAD clade</taxon>
        <taxon>Arundinoideae</taxon>
        <taxon>Arundineae</taxon>
        <taxon>Arundo</taxon>
    </lineage>
</organism>
<evidence type="ECO:0000313" key="1">
    <source>
        <dbReference type="EMBL" id="JAE31254.1"/>
    </source>
</evidence>
<reference evidence="1" key="1">
    <citation type="submission" date="2014-09" db="EMBL/GenBank/DDBJ databases">
        <authorList>
            <person name="Magalhaes I.L.F."/>
            <person name="Oliveira U."/>
            <person name="Santos F.R."/>
            <person name="Vidigal T.H.D.A."/>
            <person name="Brescovit A.D."/>
            <person name="Santos A.J."/>
        </authorList>
    </citation>
    <scope>NUCLEOTIDE SEQUENCE</scope>
    <source>
        <tissue evidence="1">Shoot tissue taken approximately 20 cm above the soil surface</tissue>
    </source>
</reference>
<dbReference type="EMBL" id="GBRH01166642">
    <property type="protein sequence ID" value="JAE31254.1"/>
    <property type="molecule type" value="Transcribed_RNA"/>
</dbReference>
<reference evidence="1" key="2">
    <citation type="journal article" date="2015" name="Data Brief">
        <title>Shoot transcriptome of the giant reed, Arundo donax.</title>
        <authorList>
            <person name="Barrero R.A."/>
            <person name="Guerrero F.D."/>
            <person name="Moolhuijzen P."/>
            <person name="Goolsby J.A."/>
            <person name="Tidwell J."/>
            <person name="Bellgard S.E."/>
            <person name="Bellgard M.I."/>
        </authorList>
    </citation>
    <scope>NUCLEOTIDE SEQUENCE</scope>
    <source>
        <tissue evidence="1">Shoot tissue taken approximately 20 cm above the soil surface</tissue>
    </source>
</reference>
<protein>
    <submittedName>
        <fullName evidence="1">Uncharacterized protein</fullName>
    </submittedName>
</protein>